<protein>
    <recommendedName>
        <fullName evidence="1">Microbial-type PARG catalytic domain-containing protein</fullName>
    </recommendedName>
</protein>
<dbReference type="Pfam" id="PF10021">
    <property type="entry name" value="PARG_cat_microb"/>
    <property type="match status" value="1"/>
</dbReference>
<feature type="domain" description="Microbial-type PARG catalytic" evidence="1">
    <location>
        <begin position="46"/>
        <end position="133"/>
    </location>
</feature>
<keyword evidence="3" id="KW-1185">Reference proteome</keyword>
<sequence>MRTVQLGLRTYNANIYDRRINVWDDTKERASVMPAPPSHIVRYDESYELTRRFASTAITVVNEDTIETGMSMPGALCHNFSDICFAGGYVAQGSSAQEESIMRRSNFCSTLLQSFYPLGAEEGVYSPCVTFFKRGERDDWAPMEHVDLAFASIPALKRPYCVDDRLRDEDVRVFRKKVRLLMQTAHEMGHASIVTGAWGCGAWGMPARHVAEIFRDELAACDGAFETVCFAIIEGGDSHERPRHANPIAVFREVLCPV</sequence>
<dbReference type="EMBL" id="JAFCMP010000223">
    <property type="protein sequence ID" value="KAG5182891.1"/>
    <property type="molecule type" value="Genomic_DNA"/>
</dbReference>
<accession>A0A836CGG9</accession>
<organism evidence="2 3">
    <name type="scientific">Tribonema minus</name>
    <dbReference type="NCBI Taxonomy" id="303371"/>
    <lineage>
        <taxon>Eukaryota</taxon>
        <taxon>Sar</taxon>
        <taxon>Stramenopiles</taxon>
        <taxon>Ochrophyta</taxon>
        <taxon>PX clade</taxon>
        <taxon>Xanthophyceae</taxon>
        <taxon>Tribonematales</taxon>
        <taxon>Tribonemataceae</taxon>
        <taxon>Tribonema</taxon>
    </lineage>
</organism>
<dbReference type="Gene3D" id="3.40.220.10">
    <property type="entry name" value="Leucine Aminopeptidase, subunit E, domain 1"/>
    <property type="match status" value="1"/>
</dbReference>
<proteinExistence type="predicted"/>
<reference evidence="2" key="1">
    <citation type="submission" date="2021-02" db="EMBL/GenBank/DDBJ databases">
        <title>First Annotated Genome of the Yellow-green Alga Tribonema minus.</title>
        <authorList>
            <person name="Mahan K.M."/>
        </authorList>
    </citation>
    <scope>NUCLEOTIDE SEQUENCE</scope>
    <source>
        <strain evidence="2">UTEX B ZZ1240</strain>
    </source>
</reference>
<dbReference type="AlphaFoldDB" id="A0A836CGG9"/>
<dbReference type="Proteomes" id="UP000664859">
    <property type="component" value="Unassembled WGS sequence"/>
</dbReference>
<dbReference type="InterPro" id="IPR019261">
    <property type="entry name" value="PARG_cat_microbial"/>
</dbReference>
<dbReference type="NCBIfam" id="TIGR02452">
    <property type="entry name" value="TIGR02452 family protein"/>
    <property type="match status" value="1"/>
</dbReference>
<dbReference type="PANTHER" id="PTHR35596">
    <property type="entry name" value="DUF2263 DOMAIN-CONTAINING PROTEIN"/>
    <property type="match status" value="1"/>
</dbReference>
<comment type="caution">
    <text evidence="2">The sequence shown here is derived from an EMBL/GenBank/DDBJ whole genome shotgun (WGS) entry which is preliminary data.</text>
</comment>
<evidence type="ECO:0000313" key="2">
    <source>
        <dbReference type="EMBL" id="KAG5182891.1"/>
    </source>
</evidence>
<dbReference type="InterPro" id="IPR043472">
    <property type="entry name" value="Macro_dom-like"/>
</dbReference>
<dbReference type="OrthoDB" id="9985428at2759"/>
<dbReference type="PANTHER" id="PTHR35596:SF1">
    <property type="entry name" value="MICROBIAL-TYPE PARG CATALYTIC DOMAIN-CONTAINING PROTEIN"/>
    <property type="match status" value="1"/>
</dbReference>
<evidence type="ECO:0000259" key="1">
    <source>
        <dbReference type="Pfam" id="PF10021"/>
    </source>
</evidence>
<name>A0A836CGG9_9STRA</name>
<dbReference type="InterPro" id="IPR012664">
    <property type="entry name" value="CHP02452"/>
</dbReference>
<dbReference type="SUPFAM" id="SSF52949">
    <property type="entry name" value="Macro domain-like"/>
    <property type="match status" value="1"/>
</dbReference>
<gene>
    <name evidence="2" type="ORF">JKP88DRAFT_272859</name>
</gene>
<evidence type="ECO:0000313" key="3">
    <source>
        <dbReference type="Proteomes" id="UP000664859"/>
    </source>
</evidence>